<sequence>MNGFPSQKEVKKIKEQYPKGTRIELISMNDPYSSIEPGTKGTVENIDDIGTLHMKWDNGRTLGVVPGEDSFKVISKPPEESMKQEQSMGGMSM</sequence>
<protein>
    <recommendedName>
        <fullName evidence="2">DUF4314 domain-containing protein</fullName>
    </recommendedName>
</protein>
<feature type="region of interest" description="Disordered" evidence="1">
    <location>
        <begin position="69"/>
        <end position="93"/>
    </location>
</feature>
<feature type="compositionally biased region" description="Polar residues" evidence="1">
    <location>
        <begin position="84"/>
        <end position="93"/>
    </location>
</feature>
<dbReference type="Pfam" id="PF14192">
    <property type="entry name" value="DUF4314"/>
    <property type="match status" value="1"/>
</dbReference>
<evidence type="ECO:0000256" key="1">
    <source>
        <dbReference type="SAM" id="MobiDB-lite"/>
    </source>
</evidence>
<evidence type="ECO:0000259" key="2">
    <source>
        <dbReference type="Pfam" id="PF14192"/>
    </source>
</evidence>
<evidence type="ECO:0000313" key="3">
    <source>
        <dbReference type="EMBL" id="MPM18896.1"/>
    </source>
</evidence>
<organism evidence="3">
    <name type="scientific">bioreactor metagenome</name>
    <dbReference type="NCBI Taxonomy" id="1076179"/>
    <lineage>
        <taxon>unclassified sequences</taxon>
        <taxon>metagenomes</taxon>
        <taxon>ecological metagenomes</taxon>
    </lineage>
</organism>
<dbReference type="EMBL" id="VSSQ01003072">
    <property type="protein sequence ID" value="MPM18896.1"/>
    <property type="molecule type" value="Genomic_DNA"/>
</dbReference>
<feature type="domain" description="DUF4314" evidence="2">
    <location>
        <begin position="7"/>
        <end position="74"/>
    </location>
</feature>
<gene>
    <name evidence="3" type="ORF">SDC9_65314</name>
</gene>
<proteinExistence type="predicted"/>
<dbReference type="InterPro" id="IPR025463">
    <property type="entry name" value="DUF4314"/>
</dbReference>
<reference evidence="3" key="1">
    <citation type="submission" date="2019-08" db="EMBL/GenBank/DDBJ databases">
        <authorList>
            <person name="Kucharzyk K."/>
            <person name="Murdoch R.W."/>
            <person name="Higgins S."/>
            <person name="Loffler F."/>
        </authorList>
    </citation>
    <scope>NUCLEOTIDE SEQUENCE</scope>
</reference>
<name>A0A644XRQ3_9ZZZZ</name>
<accession>A0A644XRQ3</accession>
<comment type="caution">
    <text evidence="3">The sequence shown here is derived from an EMBL/GenBank/DDBJ whole genome shotgun (WGS) entry which is preliminary data.</text>
</comment>
<dbReference type="AlphaFoldDB" id="A0A644XRQ3"/>